<sequence>MKYLPTAAIASLLISTSTAAIAGNEIFQECLLEGKVVADKAEDGKNIVRIDFYKAQPYKPESRCIIDGTLEFKQPKGSIIENLSEGSVVQYHYIKTTNGQTNWQLIGAFI</sequence>
<dbReference type="AlphaFoldDB" id="A0A9J6RLC9"/>
<keyword evidence="1" id="KW-0732">Signal</keyword>
<proteinExistence type="predicted"/>
<feature type="signal peptide" evidence="1">
    <location>
        <begin position="1"/>
        <end position="22"/>
    </location>
</feature>
<dbReference type="RefSeq" id="WP_258331145.1">
    <property type="nucleotide sequence ID" value="NZ_JAPTGG010000005.1"/>
</dbReference>
<evidence type="ECO:0000313" key="2">
    <source>
        <dbReference type="EMBL" id="MCZ0864991.1"/>
    </source>
</evidence>
<comment type="caution">
    <text evidence="2">The sequence shown here is derived from an EMBL/GenBank/DDBJ whole genome shotgun (WGS) entry which is preliminary data.</text>
</comment>
<name>A0A9J6RLC9_9GAMM</name>
<protein>
    <submittedName>
        <fullName evidence="2">Uncharacterized protein</fullName>
    </submittedName>
</protein>
<organism evidence="2 3">
    <name type="scientific">Dasania phycosphaerae</name>
    <dbReference type="NCBI Taxonomy" id="2950436"/>
    <lineage>
        <taxon>Bacteria</taxon>
        <taxon>Pseudomonadati</taxon>
        <taxon>Pseudomonadota</taxon>
        <taxon>Gammaproteobacteria</taxon>
        <taxon>Cellvibrionales</taxon>
        <taxon>Spongiibacteraceae</taxon>
        <taxon>Dasania</taxon>
    </lineage>
</organism>
<evidence type="ECO:0000256" key="1">
    <source>
        <dbReference type="SAM" id="SignalP"/>
    </source>
</evidence>
<accession>A0A9J6RLC9</accession>
<keyword evidence="3" id="KW-1185">Reference proteome</keyword>
<reference evidence="2 3" key="1">
    <citation type="submission" date="2022-12" db="EMBL/GenBank/DDBJ databases">
        <title>Dasania phycosphaerae sp. nov., isolated from particulate material of the south coast of Korea.</title>
        <authorList>
            <person name="Jiang Y."/>
        </authorList>
    </citation>
    <scope>NUCLEOTIDE SEQUENCE [LARGE SCALE GENOMIC DNA]</scope>
    <source>
        <strain evidence="2 3">GY-19</strain>
    </source>
</reference>
<dbReference type="EMBL" id="JAPTGG010000005">
    <property type="protein sequence ID" value="MCZ0864991.1"/>
    <property type="molecule type" value="Genomic_DNA"/>
</dbReference>
<evidence type="ECO:0000313" key="3">
    <source>
        <dbReference type="Proteomes" id="UP001069090"/>
    </source>
</evidence>
<dbReference type="Proteomes" id="UP001069090">
    <property type="component" value="Unassembled WGS sequence"/>
</dbReference>
<gene>
    <name evidence="2" type="ORF">O0V09_07250</name>
</gene>
<feature type="chain" id="PRO_5039893969" evidence="1">
    <location>
        <begin position="23"/>
        <end position="110"/>
    </location>
</feature>